<name>A0ABS4V636_9ACTN</name>
<comment type="caution">
    <text evidence="1">The sequence shown here is derived from an EMBL/GenBank/DDBJ whole genome shotgun (WGS) entry which is preliminary data.</text>
</comment>
<dbReference type="Proteomes" id="UP001519311">
    <property type="component" value="Unassembled WGS sequence"/>
</dbReference>
<evidence type="ECO:0000313" key="1">
    <source>
        <dbReference type="EMBL" id="MBP2359362.1"/>
    </source>
</evidence>
<sequence length="237" mass="25051">MASEVVVKVSWGPRPESPGELADRWLTMLGGLAELSGGTPVDWRWDRDGDRPGEPVPADAGKFAAVLEAGGPEEDADIIGWTAAVVGTWKDRGYARLRVQGGGSDEYTPFTAVLQLFPAPDGTTAPPVDRLPESLAVLADAWDADTGLTYDRKLFNAVKSAFGLRNSHPRCGWAVYLSENRAALVPADLSAGRLRAGHGGIVLDLGDSTEAVLTAQQALTDAGALNPIPPTSPRPTW</sequence>
<organism evidence="1 2">
    <name type="scientific">Streptomyces clavifer</name>
    <dbReference type="NCBI Taxonomy" id="68188"/>
    <lineage>
        <taxon>Bacteria</taxon>
        <taxon>Bacillati</taxon>
        <taxon>Actinomycetota</taxon>
        <taxon>Actinomycetes</taxon>
        <taxon>Kitasatosporales</taxon>
        <taxon>Streptomycetaceae</taxon>
        <taxon>Streptomyces</taxon>
    </lineage>
</organism>
<dbReference type="RefSeq" id="WP_056793772.1">
    <property type="nucleotide sequence ID" value="NZ_BMWJ01000001.1"/>
</dbReference>
<dbReference type="EMBL" id="JAGINS010000001">
    <property type="protein sequence ID" value="MBP2359362.1"/>
    <property type="molecule type" value="Genomic_DNA"/>
</dbReference>
<protein>
    <submittedName>
        <fullName evidence="1">Uncharacterized protein</fullName>
    </submittedName>
</protein>
<accession>A0ABS4V636</accession>
<evidence type="ECO:0000313" key="2">
    <source>
        <dbReference type="Proteomes" id="UP001519311"/>
    </source>
</evidence>
<gene>
    <name evidence="1" type="ORF">JOF59_001762</name>
</gene>
<keyword evidence="2" id="KW-1185">Reference proteome</keyword>
<proteinExistence type="predicted"/>
<reference evidence="1 2" key="1">
    <citation type="submission" date="2021-03" db="EMBL/GenBank/DDBJ databases">
        <title>Sequencing the genomes of 1000 actinobacteria strains.</title>
        <authorList>
            <person name="Klenk H.-P."/>
        </authorList>
    </citation>
    <scope>NUCLEOTIDE SEQUENCE [LARGE SCALE GENOMIC DNA]</scope>
    <source>
        <strain evidence="1 2">DSM 40843</strain>
    </source>
</reference>